<reference evidence="9" key="1">
    <citation type="journal article" date="2019" name="Int. J. Syst. Evol. Microbiol.">
        <title>The Global Catalogue of Microorganisms (GCM) 10K type strain sequencing project: providing services to taxonomists for standard genome sequencing and annotation.</title>
        <authorList>
            <consortium name="The Broad Institute Genomics Platform"/>
            <consortium name="The Broad Institute Genome Sequencing Center for Infectious Disease"/>
            <person name="Wu L."/>
            <person name="Ma J."/>
        </authorList>
    </citation>
    <scope>NUCLEOTIDE SEQUENCE [LARGE SCALE GENOMIC DNA]</scope>
    <source>
        <strain evidence="9">JCM 18514</strain>
    </source>
</reference>
<feature type="active site" description="Charge relay system" evidence="5">
    <location>
        <position position="260"/>
    </location>
</feature>
<sequence>MQGAVVTATPAQADELKRSGQVAAVEVDAPLKVSATEQGAPWGLDRIDQRTLPLSGTYTPVASGAGVVAYMIDSGVLASHTEFGGRVASGWTAIADGQGTNDCDGHGTHVAGIVAGQTYGVAKSATIVPVRVVDCTGSGYTSDLIAGLDWVAANHVAGTPAVANMSIGGPPSPMVDAAVQGLISKGITAVVAAGNATTDACNTSPARVLDALTVAASDSTDRQASFSNFGNCVDLYAPGVGITSAGIASNTATAVMSGTSMAAPHVTGAVAALLSLYPRLSPSAVGTLLLSEASSGVVSGSSPGTPNHLLFSTVPSPVSVDAATAITTAAAASPSVGAAASVMVCGLRNDGCYEMYQGGAIVWSPATGAHLSVGGIRAAWAATGYENGPLGYPTTNEVCGLRDGGCYQMYQAGAIVWSPATAAHVSLGGIRAAWAATGYENGPLGYPTTNEVCGLRDGGCYQMYQGGAIVWSPATGAHVSLGGIRAAWAATGYENGPLGYPTTNEYPAGNGGVVQNYQGGRIAWSPATGTTVSYG</sequence>
<evidence type="ECO:0000313" key="8">
    <source>
        <dbReference type="EMBL" id="GAA5199622.1"/>
    </source>
</evidence>
<evidence type="ECO:0000256" key="1">
    <source>
        <dbReference type="ARBA" id="ARBA00011073"/>
    </source>
</evidence>
<keyword evidence="2 5" id="KW-0645">Protease</keyword>
<dbReference type="InterPro" id="IPR013207">
    <property type="entry name" value="LGFP"/>
</dbReference>
<evidence type="ECO:0000256" key="3">
    <source>
        <dbReference type="ARBA" id="ARBA00022801"/>
    </source>
</evidence>
<dbReference type="InterPro" id="IPR022398">
    <property type="entry name" value="Peptidase_S8_His-AS"/>
</dbReference>
<dbReference type="InterPro" id="IPR036852">
    <property type="entry name" value="Peptidase_S8/S53_dom_sf"/>
</dbReference>
<dbReference type="InterPro" id="IPR023828">
    <property type="entry name" value="Peptidase_S8_Ser-AS"/>
</dbReference>
<evidence type="ECO:0000256" key="4">
    <source>
        <dbReference type="ARBA" id="ARBA00022825"/>
    </source>
</evidence>
<dbReference type="Proteomes" id="UP001500200">
    <property type="component" value="Unassembled WGS sequence"/>
</dbReference>
<dbReference type="PROSITE" id="PS00136">
    <property type="entry name" value="SUBTILASE_ASP"/>
    <property type="match status" value="1"/>
</dbReference>
<dbReference type="InterPro" id="IPR034193">
    <property type="entry name" value="PCSK9_ProteinaseK-like"/>
</dbReference>
<organism evidence="8 9">
    <name type="scientific">Arthrobacter gyeryongensis</name>
    <dbReference type="NCBI Taxonomy" id="1650592"/>
    <lineage>
        <taxon>Bacteria</taxon>
        <taxon>Bacillati</taxon>
        <taxon>Actinomycetota</taxon>
        <taxon>Actinomycetes</taxon>
        <taxon>Micrococcales</taxon>
        <taxon>Micrococcaceae</taxon>
        <taxon>Arthrobacter</taxon>
    </lineage>
</organism>
<keyword evidence="3 5" id="KW-0378">Hydrolase</keyword>
<evidence type="ECO:0000256" key="2">
    <source>
        <dbReference type="ARBA" id="ARBA00022670"/>
    </source>
</evidence>
<dbReference type="EMBL" id="BAABKK010000030">
    <property type="protein sequence ID" value="GAA5199622.1"/>
    <property type="molecule type" value="Genomic_DNA"/>
</dbReference>
<dbReference type="PROSITE" id="PS51892">
    <property type="entry name" value="SUBTILASE"/>
    <property type="match status" value="1"/>
</dbReference>
<comment type="caution">
    <text evidence="8">The sequence shown here is derived from an EMBL/GenBank/DDBJ whole genome shotgun (WGS) entry which is preliminary data.</text>
</comment>
<dbReference type="Pfam" id="PF00082">
    <property type="entry name" value="Peptidase_S8"/>
    <property type="match status" value="1"/>
</dbReference>
<evidence type="ECO:0000259" key="7">
    <source>
        <dbReference type="Pfam" id="PF00082"/>
    </source>
</evidence>
<gene>
    <name evidence="8" type="ORF">GCM10023346_39870</name>
</gene>
<dbReference type="PROSITE" id="PS00138">
    <property type="entry name" value="SUBTILASE_SER"/>
    <property type="match status" value="1"/>
</dbReference>
<dbReference type="InterPro" id="IPR050131">
    <property type="entry name" value="Peptidase_S8_subtilisin-like"/>
</dbReference>
<name>A0ABP9SND3_9MICC</name>
<evidence type="ECO:0000313" key="9">
    <source>
        <dbReference type="Proteomes" id="UP001500200"/>
    </source>
</evidence>
<dbReference type="PANTHER" id="PTHR43806">
    <property type="entry name" value="PEPTIDASE S8"/>
    <property type="match status" value="1"/>
</dbReference>
<dbReference type="CDD" id="cd04077">
    <property type="entry name" value="Peptidases_S8_PCSK9_ProteinaseK_like"/>
    <property type="match status" value="1"/>
</dbReference>
<dbReference type="PANTHER" id="PTHR43806:SF11">
    <property type="entry name" value="CEREVISIN-RELATED"/>
    <property type="match status" value="1"/>
</dbReference>
<dbReference type="Gene3D" id="3.40.50.200">
    <property type="entry name" value="Peptidase S8/S53 domain"/>
    <property type="match status" value="1"/>
</dbReference>
<keyword evidence="9" id="KW-1185">Reference proteome</keyword>
<dbReference type="PRINTS" id="PR00723">
    <property type="entry name" value="SUBTILISIN"/>
</dbReference>
<dbReference type="InterPro" id="IPR015500">
    <property type="entry name" value="Peptidase_S8_subtilisin-rel"/>
</dbReference>
<dbReference type="Pfam" id="PF08310">
    <property type="entry name" value="LGFP"/>
    <property type="match status" value="4"/>
</dbReference>
<dbReference type="InterPro" id="IPR023827">
    <property type="entry name" value="Peptidase_S8_Asp-AS"/>
</dbReference>
<protein>
    <recommendedName>
        <fullName evidence="7">Peptidase S8/S53 domain-containing protein</fullName>
    </recommendedName>
</protein>
<feature type="active site" description="Charge relay system" evidence="5">
    <location>
        <position position="73"/>
    </location>
</feature>
<dbReference type="PROSITE" id="PS00137">
    <property type="entry name" value="SUBTILASE_HIS"/>
    <property type="match status" value="1"/>
</dbReference>
<evidence type="ECO:0000256" key="6">
    <source>
        <dbReference type="RuleBase" id="RU003355"/>
    </source>
</evidence>
<feature type="domain" description="Peptidase S8/S53" evidence="7">
    <location>
        <begin position="65"/>
        <end position="296"/>
    </location>
</feature>
<proteinExistence type="inferred from homology"/>
<keyword evidence="4 5" id="KW-0720">Serine protease</keyword>
<accession>A0ABP9SND3</accession>
<evidence type="ECO:0000256" key="5">
    <source>
        <dbReference type="PROSITE-ProRule" id="PRU01240"/>
    </source>
</evidence>
<dbReference type="SUPFAM" id="SSF52743">
    <property type="entry name" value="Subtilisin-like"/>
    <property type="match status" value="1"/>
</dbReference>
<dbReference type="InterPro" id="IPR000209">
    <property type="entry name" value="Peptidase_S8/S53_dom"/>
</dbReference>
<feature type="active site" description="Charge relay system" evidence="5">
    <location>
        <position position="106"/>
    </location>
</feature>
<comment type="similarity">
    <text evidence="1 5 6">Belongs to the peptidase S8 family.</text>
</comment>